<evidence type="ECO:0000256" key="5">
    <source>
        <dbReference type="SAM" id="SignalP"/>
    </source>
</evidence>
<organism evidence="8 9">
    <name type="scientific">Dyella solisilvae</name>
    <dbReference type="NCBI Taxonomy" id="1920168"/>
    <lineage>
        <taxon>Bacteria</taxon>
        <taxon>Pseudomonadati</taxon>
        <taxon>Pseudomonadota</taxon>
        <taxon>Gammaproteobacteria</taxon>
        <taxon>Lysobacterales</taxon>
        <taxon>Rhodanobacteraceae</taxon>
        <taxon>Dyella</taxon>
    </lineage>
</organism>
<comment type="caution">
    <text evidence="8">The sequence shown here is derived from an EMBL/GenBank/DDBJ whole genome shotgun (WGS) entry which is preliminary data.</text>
</comment>
<name>A0A370KBB7_9GAMM</name>
<feature type="domain" description="Haemolysin activator HlyB C-terminal" evidence="6">
    <location>
        <begin position="227"/>
        <end position="515"/>
    </location>
</feature>
<dbReference type="Gene3D" id="2.40.160.50">
    <property type="entry name" value="membrane protein fhac: a member of the omp85/tpsb transporter family"/>
    <property type="match status" value="1"/>
</dbReference>
<feature type="compositionally biased region" description="Polar residues" evidence="4">
    <location>
        <begin position="38"/>
        <end position="49"/>
    </location>
</feature>
<dbReference type="PROSITE" id="PS51257">
    <property type="entry name" value="PROKAR_LIPOPROTEIN"/>
    <property type="match status" value="1"/>
</dbReference>
<proteinExistence type="predicted"/>
<feature type="region of interest" description="Disordered" evidence="4">
    <location>
        <begin position="38"/>
        <end position="81"/>
    </location>
</feature>
<feature type="domain" description="Polypeptide-transport-associated ShlB-type" evidence="7">
    <location>
        <begin position="91"/>
        <end position="166"/>
    </location>
</feature>
<evidence type="ECO:0000256" key="1">
    <source>
        <dbReference type="ARBA" id="ARBA00022452"/>
    </source>
</evidence>
<evidence type="ECO:0000256" key="3">
    <source>
        <dbReference type="ARBA" id="ARBA00023237"/>
    </source>
</evidence>
<dbReference type="GO" id="GO:0098046">
    <property type="term" value="C:type V protein secretion system complex"/>
    <property type="evidence" value="ECO:0007669"/>
    <property type="project" value="TreeGrafter"/>
</dbReference>
<dbReference type="Pfam" id="PF03865">
    <property type="entry name" value="ShlB"/>
    <property type="match status" value="1"/>
</dbReference>
<dbReference type="EMBL" id="QQSY01000001">
    <property type="protein sequence ID" value="RDI99945.1"/>
    <property type="molecule type" value="Genomic_DNA"/>
</dbReference>
<dbReference type="Gene3D" id="3.10.20.310">
    <property type="entry name" value="membrane protein fhac"/>
    <property type="match status" value="1"/>
</dbReference>
<dbReference type="GO" id="GO:0008320">
    <property type="term" value="F:protein transmembrane transporter activity"/>
    <property type="evidence" value="ECO:0007669"/>
    <property type="project" value="TreeGrafter"/>
</dbReference>
<keyword evidence="5" id="KW-0732">Signal</keyword>
<dbReference type="InterPro" id="IPR005565">
    <property type="entry name" value="Hemolysn_activator_HlyB_C"/>
</dbReference>
<dbReference type="PANTHER" id="PTHR34597:SF1">
    <property type="entry name" value="HEME_HEMOPEXIN TRANSPORTER PROTEIN HUXB"/>
    <property type="match status" value="1"/>
</dbReference>
<dbReference type="PANTHER" id="PTHR34597">
    <property type="entry name" value="SLR1661 PROTEIN"/>
    <property type="match status" value="1"/>
</dbReference>
<feature type="chain" id="PRO_5016621652" evidence="5">
    <location>
        <begin position="36"/>
        <end position="554"/>
    </location>
</feature>
<feature type="signal peptide" evidence="5">
    <location>
        <begin position="1"/>
        <end position="35"/>
    </location>
</feature>
<evidence type="ECO:0000256" key="2">
    <source>
        <dbReference type="ARBA" id="ARBA00022692"/>
    </source>
</evidence>
<evidence type="ECO:0000313" key="9">
    <source>
        <dbReference type="Proteomes" id="UP000254711"/>
    </source>
</evidence>
<keyword evidence="2" id="KW-0812">Transmembrane</keyword>
<dbReference type="InterPro" id="IPR051544">
    <property type="entry name" value="TPS_OM_transporter"/>
</dbReference>
<protein>
    <submittedName>
        <fullName evidence="8">ShlB/FhaC/HecB family hemolysin secretion/activation protein</fullName>
    </submittedName>
</protein>
<feature type="compositionally biased region" description="Low complexity" evidence="4">
    <location>
        <begin position="69"/>
        <end position="81"/>
    </location>
</feature>
<dbReference type="Proteomes" id="UP000254711">
    <property type="component" value="Unassembled WGS sequence"/>
</dbReference>
<gene>
    <name evidence="8" type="ORF">DVT68_03720</name>
</gene>
<reference evidence="8 9" key="1">
    <citation type="submission" date="2018-07" db="EMBL/GenBank/DDBJ databases">
        <title>Dyella solisilvae sp. nov., isolated from the pine and broad-leaved mixed forest soil.</title>
        <authorList>
            <person name="Gao Z."/>
            <person name="Qiu L."/>
        </authorList>
    </citation>
    <scope>NUCLEOTIDE SEQUENCE [LARGE SCALE GENOMIC DNA]</scope>
    <source>
        <strain evidence="8 9">DHG54</strain>
    </source>
</reference>
<dbReference type="GO" id="GO:0046819">
    <property type="term" value="P:protein secretion by the type V secretion system"/>
    <property type="evidence" value="ECO:0007669"/>
    <property type="project" value="TreeGrafter"/>
</dbReference>
<evidence type="ECO:0000259" key="6">
    <source>
        <dbReference type="Pfam" id="PF03865"/>
    </source>
</evidence>
<sequence length="554" mass="59980">MQGYRGAAPWRRVVMSAALAAGCGSGVLAVTPVQAQTQSQVTPSTLQNDAQRQQRYYQQQQTPPPAPQTDPLQQPAAPAAGAAKAHATTRFVLKRVEFTPSALLKPADLSAAVKPYEGREVDGAELAQMLDAVNNLYRARKITTARAFLKNQPVVDGVVHVELVEGRLGKVAIKGKRHVSDHYLAKRLDLKEGEVVDAEQLRDHLVTLNRTSDLQAQAVLAPGASRGLTDVQLDVQEPSRWALDAFVDNGGVDSTGRNRVGLQGHLYSLFGIDDMLDGNVAHSSGANDGAVSYSVPLFPNNGRLGISYSHSQINVINQAFRNIDIQGASSVTSLNYNQPLIATLSWLFSGIGSYSITDSNTHISSQNIADTRTNAWTLGASLAHQSDGQRWGATQLVTRIRSDEPLLGKSDFTIAPGSAYFIQRLWQSRWAVRADLGWQFSATDNLPSANLFQIGGPGSVRGYERGVLSGARGYYADLELHRSIGERLDLFGFVDHGQVSSSFPGNQQISGAGLGGSYSYRWFTASADVAKPFDTVTPDQDSVRFDFRLTAHFD</sequence>
<feature type="compositionally biased region" description="Low complexity" evidence="4">
    <location>
        <begin position="50"/>
        <end position="61"/>
    </location>
</feature>
<dbReference type="AlphaFoldDB" id="A0A370KBB7"/>
<evidence type="ECO:0000256" key="4">
    <source>
        <dbReference type="SAM" id="MobiDB-lite"/>
    </source>
</evidence>
<dbReference type="Pfam" id="PF08479">
    <property type="entry name" value="POTRA_2"/>
    <property type="match status" value="1"/>
</dbReference>
<evidence type="ECO:0000259" key="7">
    <source>
        <dbReference type="Pfam" id="PF08479"/>
    </source>
</evidence>
<keyword evidence="1" id="KW-0472">Membrane</keyword>
<keyword evidence="3" id="KW-0998">Cell outer membrane</keyword>
<evidence type="ECO:0000313" key="8">
    <source>
        <dbReference type="EMBL" id="RDI99945.1"/>
    </source>
</evidence>
<keyword evidence="9" id="KW-1185">Reference proteome</keyword>
<keyword evidence="1" id="KW-1134">Transmembrane beta strand</keyword>
<accession>A0A370KBB7</accession>
<dbReference type="InterPro" id="IPR013686">
    <property type="entry name" value="Polypept-transport_assoc_ShlB"/>
</dbReference>
<dbReference type="OrthoDB" id="572300at2"/>
<dbReference type="RefSeq" id="WP_114823678.1">
    <property type="nucleotide sequence ID" value="NZ_QQSY01000001.1"/>
</dbReference>